<dbReference type="SUPFAM" id="SSF55347">
    <property type="entry name" value="Glyceraldehyde-3-phosphate dehydrogenase-like, C-terminal domain"/>
    <property type="match status" value="1"/>
</dbReference>
<gene>
    <name evidence="5" type="ORF">PTZ04_07205</name>
</gene>
<dbReference type="InterPro" id="IPR000683">
    <property type="entry name" value="Gfo/Idh/MocA-like_OxRdtase_N"/>
</dbReference>
<sequence>MNIGVLCPSEIALRRFMPALKEIDALDFVGIGVSTKEERFNKNLPIEKNWKEIIERDRKKANFFIEQYGGKIFNGYAEIIMSKEIDAIYIPLPPALHFQWSKLALEHGKHVLVEKPSTIFIADTQKLIDIASKSELALHENYMFVFHKQLEDISTIIKSGEIGDVRLYRISFGFPRRAVNDFRYNKALGGGALIDAGGYTIKYAAMLLGKTAKIQYAQMNYIDEFDVDIFGSAALVNDRGVTAQIAFGMDNSYKCELEIWGSKGCLRTNRVLTAPVGFIPEATIYADENNKTYQLSQDDAFKKSIIKFLECTHNHCARKNNYDSIMKQAELVDEFYRLATKHGNNYE</sequence>
<organism evidence="5 6">
    <name type="scientific">Eubacterium limosum</name>
    <dbReference type="NCBI Taxonomy" id="1736"/>
    <lineage>
        <taxon>Bacteria</taxon>
        <taxon>Bacillati</taxon>
        <taxon>Bacillota</taxon>
        <taxon>Clostridia</taxon>
        <taxon>Eubacteriales</taxon>
        <taxon>Eubacteriaceae</taxon>
        <taxon>Eubacterium</taxon>
    </lineage>
</organism>
<dbReference type="PANTHER" id="PTHR22604">
    <property type="entry name" value="OXIDOREDUCTASES"/>
    <property type="match status" value="1"/>
</dbReference>
<reference evidence="5 6" key="1">
    <citation type="submission" date="2023-02" db="EMBL/GenBank/DDBJ databases">
        <title>Comparative genome analysis of Eubacterium limosum species.</title>
        <authorList>
            <person name="Bak J.E."/>
        </authorList>
    </citation>
    <scope>NUCLEOTIDE SEQUENCE [LARGE SCALE GENOMIC DNA]</scope>
    <source>
        <strain evidence="5 6">KGMB01548</strain>
    </source>
</reference>
<dbReference type="Gene3D" id="3.40.50.720">
    <property type="entry name" value="NAD(P)-binding Rossmann-like Domain"/>
    <property type="match status" value="1"/>
</dbReference>
<dbReference type="EMBL" id="JAQSVD010000003">
    <property type="protein sequence ID" value="MDE1470039.1"/>
    <property type="molecule type" value="Genomic_DNA"/>
</dbReference>
<dbReference type="InterPro" id="IPR055170">
    <property type="entry name" value="GFO_IDH_MocA-like_dom"/>
</dbReference>
<dbReference type="Gene3D" id="3.30.360.10">
    <property type="entry name" value="Dihydrodipicolinate Reductase, domain 2"/>
    <property type="match status" value="1"/>
</dbReference>
<evidence type="ECO:0000313" key="5">
    <source>
        <dbReference type="EMBL" id="MDE1470039.1"/>
    </source>
</evidence>
<evidence type="ECO:0000256" key="1">
    <source>
        <dbReference type="ARBA" id="ARBA00010928"/>
    </source>
</evidence>
<dbReference type="InterPro" id="IPR050984">
    <property type="entry name" value="Gfo/Idh/MocA_domain"/>
</dbReference>
<comment type="similarity">
    <text evidence="1">Belongs to the Gfo/Idh/MocA family.</text>
</comment>
<accession>A0ABT5UM90</accession>
<evidence type="ECO:0000259" key="4">
    <source>
        <dbReference type="Pfam" id="PF22725"/>
    </source>
</evidence>
<dbReference type="Pfam" id="PF01408">
    <property type="entry name" value="GFO_IDH_MocA"/>
    <property type="match status" value="1"/>
</dbReference>
<dbReference type="Pfam" id="PF22725">
    <property type="entry name" value="GFO_IDH_MocA_C3"/>
    <property type="match status" value="1"/>
</dbReference>
<dbReference type="InterPro" id="IPR036291">
    <property type="entry name" value="NAD(P)-bd_dom_sf"/>
</dbReference>
<evidence type="ECO:0000256" key="2">
    <source>
        <dbReference type="ARBA" id="ARBA00023002"/>
    </source>
</evidence>
<name>A0ABT5UM90_EUBLI</name>
<evidence type="ECO:0000259" key="3">
    <source>
        <dbReference type="Pfam" id="PF01408"/>
    </source>
</evidence>
<dbReference type="Proteomes" id="UP001215087">
    <property type="component" value="Unassembled WGS sequence"/>
</dbReference>
<dbReference type="SUPFAM" id="SSF51735">
    <property type="entry name" value="NAD(P)-binding Rossmann-fold domains"/>
    <property type="match status" value="1"/>
</dbReference>
<feature type="domain" description="GFO/IDH/MocA-like oxidoreductase" evidence="4">
    <location>
        <begin position="154"/>
        <end position="266"/>
    </location>
</feature>
<dbReference type="PANTHER" id="PTHR22604:SF105">
    <property type="entry name" value="TRANS-1,2-DIHYDROBENZENE-1,2-DIOL DEHYDROGENASE"/>
    <property type="match status" value="1"/>
</dbReference>
<comment type="caution">
    <text evidence="5">The sequence shown here is derived from an EMBL/GenBank/DDBJ whole genome shotgun (WGS) entry which is preliminary data.</text>
</comment>
<evidence type="ECO:0000313" key="6">
    <source>
        <dbReference type="Proteomes" id="UP001215087"/>
    </source>
</evidence>
<protein>
    <submittedName>
        <fullName evidence="5">Gfo/Idh/MocA family oxidoreductase</fullName>
    </submittedName>
</protein>
<keyword evidence="2" id="KW-0560">Oxidoreductase</keyword>
<keyword evidence="6" id="KW-1185">Reference proteome</keyword>
<dbReference type="RefSeq" id="WP_227205280.1">
    <property type="nucleotide sequence ID" value="NZ_CP171347.1"/>
</dbReference>
<proteinExistence type="inferred from homology"/>
<feature type="domain" description="Gfo/Idh/MocA-like oxidoreductase N-terminal" evidence="3">
    <location>
        <begin position="29"/>
        <end position="141"/>
    </location>
</feature>